<evidence type="ECO:0000313" key="1">
    <source>
        <dbReference type="EMBL" id="KAK8867164.1"/>
    </source>
</evidence>
<accession>A0ABR2IQE4</accession>
<dbReference type="Proteomes" id="UP001470230">
    <property type="component" value="Unassembled WGS sequence"/>
</dbReference>
<gene>
    <name evidence="1" type="ORF">M9Y10_010140</name>
</gene>
<reference evidence="1 2" key="1">
    <citation type="submission" date="2024-04" db="EMBL/GenBank/DDBJ databases">
        <title>Tritrichomonas musculus Genome.</title>
        <authorList>
            <person name="Alves-Ferreira E."/>
            <person name="Grigg M."/>
            <person name="Lorenzi H."/>
            <person name="Galac M."/>
        </authorList>
    </citation>
    <scope>NUCLEOTIDE SEQUENCE [LARGE SCALE GENOMIC DNA]</scope>
    <source>
        <strain evidence="1 2">EAF2021</strain>
    </source>
</reference>
<name>A0ABR2IQE4_9EUKA</name>
<proteinExistence type="predicted"/>
<dbReference type="EMBL" id="JAPFFF010000015">
    <property type="protein sequence ID" value="KAK8867164.1"/>
    <property type="molecule type" value="Genomic_DNA"/>
</dbReference>
<evidence type="ECO:0008006" key="3">
    <source>
        <dbReference type="Google" id="ProtNLM"/>
    </source>
</evidence>
<dbReference type="PANTHER" id="PTHR24159">
    <property type="match status" value="1"/>
</dbReference>
<keyword evidence="2" id="KW-1185">Reference proteome</keyword>
<dbReference type="SUPFAM" id="SSF48403">
    <property type="entry name" value="Ankyrin repeat"/>
    <property type="match status" value="1"/>
</dbReference>
<evidence type="ECO:0000313" key="2">
    <source>
        <dbReference type="Proteomes" id="UP001470230"/>
    </source>
</evidence>
<comment type="caution">
    <text evidence="1">The sequence shown here is derived from an EMBL/GenBank/DDBJ whole genome shotgun (WGS) entry which is preliminary data.</text>
</comment>
<dbReference type="InterPro" id="IPR002110">
    <property type="entry name" value="Ankyrin_rpt"/>
</dbReference>
<organism evidence="1 2">
    <name type="scientific">Tritrichomonas musculus</name>
    <dbReference type="NCBI Taxonomy" id="1915356"/>
    <lineage>
        <taxon>Eukaryota</taxon>
        <taxon>Metamonada</taxon>
        <taxon>Parabasalia</taxon>
        <taxon>Tritrichomonadida</taxon>
        <taxon>Tritrichomonadidae</taxon>
        <taxon>Tritrichomonas</taxon>
    </lineage>
</organism>
<protein>
    <recommendedName>
        <fullName evidence="3">DUF3447 domain-containing protein</fullName>
    </recommendedName>
</protein>
<dbReference type="Gene3D" id="1.25.40.20">
    <property type="entry name" value="Ankyrin repeat-containing domain"/>
    <property type="match status" value="1"/>
</dbReference>
<sequence>MNIQEYIEKFTTLQINILEFIDSKEDSEEKLQNISKNIEDFKIKEYRHEFQSLLYLISKISSNHFRVPDFFSKIHKILQLLKEDISQKFENLEIFDIFRSNKKLLLILIDEQILKFDENVANEIKKSKCFENFSKFFYPEIKPFLTADQLNQIVFNQDYFEEKRKLGENDTEICQIIREDSIKEFIEFVQNNNFKINHTIEPSIYETNSFLLKCQKEFDRQPTYIEYAAFFGSIEIFEYLISNTVTIDSNLLLFAVHSNSPIIMSFFEEIQIDADNKFYKKCLNEAIKCHHNEMANYIQQNYINQKPRKSEIINYFKLEKNDQEFYMKGVVACSLKYYNFAFFPNKPNDKYLLFYAAKFNYYKIVEFLLNSRKINVNEKVISNKIFFSNKILN</sequence>
<dbReference type="InterPro" id="IPR036770">
    <property type="entry name" value="Ankyrin_rpt-contain_sf"/>
</dbReference>
<dbReference type="PANTHER" id="PTHR24159:SF5">
    <property type="entry name" value="ANK_REP_REGION DOMAIN-CONTAINING PROTEIN"/>
    <property type="match status" value="1"/>
</dbReference>
<dbReference type="SMART" id="SM00248">
    <property type="entry name" value="ANK"/>
    <property type="match status" value="2"/>
</dbReference>